<dbReference type="SUPFAM" id="SSF53474">
    <property type="entry name" value="alpha/beta-Hydrolases"/>
    <property type="match status" value="1"/>
</dbReference>
<comment type="caution">
    <text evidence="3">The sequence shown here is derived from an EMBL/GenBank/DDBJ whole genome shotgun (WGS) entry which is preliminary data.</text>
</comment>
<dbReference type="RefSeq" id="WP_208394206.1">
    <property type="nucleotide sequence ID" value="NZ_JAASQI010000005.1"/>
</dbReference>
<feature type="compositionally biased region" description="Basic and acidic residues" evidence="1">
    <location>
        <begin position="1"/>
        <end position="10"/>
    </location>
</feature>
<evidence type="ECO:0000256" key="1">
    <source>
        <dbReference type="SAM" id="MobiDB-lite"/>
    </source>
</evidence>
<gene>
    <name evidence="3" type="ORF">FHS82_002370</name>
</gene>
<sequence length="400" mass="43125">MTDALYRDDMGGGTPVNATRHHSGPTEDDARSKAAAPTFTPFRLPLIWTALAMDASGRMATAMAKSLSELAAVEAEKSACILPDWTTDHKVALELEAVTLREFARGERRGPATLICTPLAFVRALIADFAPGHSVVASLLDAGLSDTFVIDWRSATDEMRNKSLDSYFSDLNVVVDHLDPPVHLIGLCQGGWMALAYAARFPEKVDKLVLVGAPVDMSAQTTRLTTLSAGIPLAVVERLVALDRGIVEGARFLKFWAPAGINDEYAAMSLQLGADASPAQRAALVERFTHWFGATINLPGRYFLDVVGRLLQNNGLVSGDFQVLGVPIDLKRVRSPVTLIAAEQDEVVGSEQLFAAERFIGTAKADIRKIIVPGNHLGLFVGADVNRDIWPGVGQWLADN</sequence>
<accession>A0ABX0V018</accession>
<feature type="domain" description="AB hydrolase-1" evidence="2">
    <location>
        <begin position="146"/>
        <end position="380"/>
    </location>
</feature>
<dbReference type="Gene3D" id="3.40.50.1820">
    <property type="entry name" value="alpha/beta hydrolase"/>
    <property type="match status" value="1"/>
</dbReference>
<dbReference type="InterPro" id="IPR029058">
    <property type="entry name" value="AB_hydrolase_fold"/>
</dbReference>
<organism evidence="3 4">
    <name type="scientific">Pseudochelatococcus lubricantis</name>
    <dbReference type="NCBI Taxonomy" id="1538102"/>
    <lineage>
        <taxon>Bacteria</taxon>
        <taxon>Pseudomonadati</taxon>
        <taxon>Pseudomonadota</taxon>
        <taxon>Alphaproteobacteria</taxon>
        <taxon>Hyphomicrobiales</taxon>
        <taxon>Chelatococcaceae</taxon>
        <taxon>Pseudochelatococcus</taxon>
    </lineage>
</organism>
<evidence type="ECO:0000313" key="4">
    <source>
        <dbReference type="Proteomes" id="UP001429580"/>
    </source>
</evidence>
<dbReference type="EMBL" id="JAASQI010000005">
    <property type="protein sequence ID" value="NIJ58522.1"/>
    <property type="molecule type" value="Genomic_DNA"/>
</dbReference>
<name>A0ABX0V018_9HYPH</name>
<dbReference type="PANTHER" id="PTHR36837">
    <property type="entry name" value="POLY(3-HYDROXYALKANOATE) POLYMERASE SUBUNIT PHAC"/>
    <property type="match status" value="1"/>
</dbReference>
<evidence type="ECO:0000313" key="3">
    <source>
        <dbReference type="EMBL" id="NIJ58522.1"/>
    </source>
</evidence>
<dbReference type="InterPro" id="IPR051321">
    <property type="entry name" value="PHA/PHB_synthase"/>
</dbReference>
<dbReference type="PANTHER" id="PTHR36837:SF2">
    <property type="entry name" value="POLY(3-HYDROXYALKANOATE) POLYMERASE SUBUNIT PHAC"/>
    <property type="match status" value="1"/>
</dbReference>
<feature type="region of interest" description="Disordered" evidence="1">
    <location>
        <begin position="1"/>
        <end position="34"/>
    </location>
</feature>
<dbReference type="Proteomes" id="UP001429580">
    <property type="component" value="Unassembled WGS sequence"/>
</dbReference>
<dbReference type="InterPro" id="IPR000073">
    <property type="entry name" value="AB_hydrolase_1"/>
</dbReference>
<reference evidence="3 4" key="1">
    <citation type="submission" date="2020-03" db="EMBL/GenBank/DDBJ databases">
        <title>Genomic Encyclopedia of Type Strains, Phase IV (KMG-IV): sequencing the most valuable type-strain genomes for metagenomic binning, comparative biology and taxonomic classification.</title>
        <authorList>
            <person name="Goeker M."/>
        </authorList>
    </citation>
    <scope>NUCLEOTIDE SEQUENCE [LARGE SCALE GENOMIC DNA]</scope>
    <source>
        <strain evidence="3 4">DSM 103870</strain>
    </source>
</reference>
<evidence type="ECO:0000259" key="2">
    <source>
        <dbReference type="Pfam" id="PF00561"/>
    </source>
</evidence>
<protein>
    <submittedName>
        <fullName evidence="3">Poly(3-hydroxyalkanoate) synthetase</fullName>
    </submittedName>
</protein>
<dbReference type="Pfam" id="PF00561">
    <property type="entry name" value="Abhydrolase_1"/>
    <property type="match status" value="1"/>
</dbReference>
<proteinExistence type="predicted"/>
<keyword evidence="4" id="KW-1185">Reference proteome</keyword>